<evidence type="ECO:0000256" key="2">
    <source>
        <dbReference type="ARBA" id="ARBA00012438"/>
    </source>
</evidence>
<proteinExistence type="predicted"/>
<dbReference type="InterPro" id="IPR036890">
    <property type="entry name" value="HATPase_C_sf"/>
</dbReference>
<dbReference type="GO" id="GO:0016020">
    <property type="term" value="C:membrane"/>
    <property type="evidence" value="ECO:0007669"/>
    <property type="project" value="InterPro"/>
</dbReference>
<evidence type="ECO:0000256" key="7">
    <source>
        <dbReference type="ARBA" id="ARBA00022840"/>
    </source>
</evidence>
<keyword evidence="9" id="KW-1133">Transmembrane helix</keyword>
<accession>A0A542CSN9</accession>
<feature type="domain" description="Signal transduction histidine kinase subgroup 3 dimerisation and phosphoacceptor" evidence="10">
    <location>
        <begin position="222"/>
        <end position="287"/>
    </location>
</feature>
<dbReference type="Pfam" id="PF07730">
    <property type="entry name" value="HisKA_3"/>
    <property type="match status" value="1"/>
</dbReference>
<keyword evidence="9" id="KW-0472">Membrane</keyword>
<comment type="catalytic activity">
    <reaction evidence="1">
        <text>ATP + protein L-histidine = ADP + protein N-phospho-L-histidine.</text>
        <dbReference type="EC" id="2.7.13.3"/>
    </reaction>
</comment>
<dbReference type="EC" id="2.7.13.3" evidence="2"/>
<dbReference type="InterPro" id="IPR050482">
    <property type="entry name" value="Sensor_HK_TwoCompSys"/>
</dbReference>
<dbReference type="GO" id="GO:0005524">
    <property type="term" value="F:ATP binding"/>
    <property type="evidence" value="ECO:0007669"/>
    <property type="project" value="UniProtKB-KW"/>
</dbReference>
<keyword evidence="8" id="KW-0902">Two-component regulatory system</keyword>
<evidence type="ECO:0000313" key="12">
    <source>
        <dbReference type="Proteomes" id="UP000320876"/>
    </source>
</evidence>
<evidence type="ECO:0000259" key="10">
    <source>
        <dbReference type="Pfam" id="PF07730"/>
    </source>
</evidence>
<dbReference type="SUPFAM" id="SSF55874">
    <property type="entry name" value="ATPase domain of HSP90 chaperone/DNA topoisomerase II/histidine kinase"/>
    <property type="match status" value="1"/>
</dbReference>
<name>A0A542CSN9_AMYCI</name>
<feature type="transmembrane region" description="Helical" evidence="9">
    <location>
        <begin position="29"/>
        <end position="50"/>
    </location>
</feature>
<keyword evidence="7" id="KW-0067">ATP-binding</keyword>
<dbReference type="InterPro" id="IPR011712">
    <property type="entry name" value="Sig_transdc_His_kin_sub3_dim/P"/>
</dbReference>
<comment type="caution">
    <text evidence="11">The sequence shown here is derived from an EMBL/GenBank/DDBJ whole genome shotgun (WGS) entry which is preliminary data.</text>
</comment>
<evidence type="ECO:0000256" key="5">
    <source>
        <dbReference type="ARBA" id="ARBA00022741"/>
    </source>
</evidence>
<evidence type="ECO:0000256" key="1">
    <source>
        <dbReference type="ARBA" id="ARBA00000085"/>
    </source>
</evidence>
<dbReference type="EMBL" id="VFML01000002">
    <property type="protein sequence ID" value="TQI93846.1"/>
    <property type="molecule type" value="Genomic_DNA"/>
</dbReference>
<evidence type="ECO:0000256" key="4">
    <source>
        <dbReference type="ARBA" id="ARBA00022679"/>
    </source>
</evidence>
<evidence type="ECO:0000256" key="8">
    <source>
        <dbReference type="ARBA" id="ARBA00023012"/>
    </source>
</evidence>
<keyword evidence="6 11" id="KW-0418">Kinase</keyword>
<sequence length="431" mass="45449">MRGPVCDDRPVVVRRLFGPVASASTYRRWAYLILGGALLVPYVLFATVALPSLLTLDAGGTGTAVITATIAVLGAMLLSSFIPAVRVLEGTAIRELLDDPVPGVTFGPAKSWPARLRSSAMFMLHVLLGGAVSFLSLYVPLMFALSVAAPFTGRTGFGEGEDVPRGWESSWIPLVLLLMVLALFYVVAGSGALLARAAKLLLGLSAGERIAELERQTETLTERNRLARELHDSVGHALSVVTIQAGAARRTLGADPEVAEQALRAVEDSARAALDDLDYVLGVLREEPAGKAVPAGLTDLPALLSATRMAGVTINARLPDDLESVPQVISREAYRIVQECLTNVLRHAGKVPVELRVAAEAGELELIVTNPVATDAPAAASGSGRTRGGRGLRGVAERAEILGGDLRAGRVDDTWEVAVRLPTHTERGNGT</sequence>
<keyword evidence="5" id="KW-0547">Nucleotide-binding</keyword>
<evidence type="ECO:0000313" key="11">
    <source>
        <dbReference type="EMBL" id="TQI93846.1"/>
    </source>
</evidence>
<dbReference type="Gene3D" id="1.20.5.1930">
    <property type="match status" value="1"/>
</dbReference>
<keyword evidence="9" id="KW-0812">Transmembrane</keyword>
<organism evidence="11 12">
    <name type="scientific">Amycolatopsis cihanbeyliensis</name>
    <dbReference type="NCBI Taxonomy" id="1128664"/>
    <lineage>
        <taxon>Bacteria</taxon>
        <taxon>Bacillati</taxon>
        <taxon>Actinomycetota</taxon>
        <taxon>Actinomycetes</taxon>
        <taxon>Pseudonocardiales</taxon>
        <taxon>Pseudonocardiaceae</taxon>
        <taxon>Amycolatopsis</taxon>
    </lineage>
</organism>
<keyword evidence="4" id="KW-0808">Transferase</keyword>
<dbReference type="Proteomes" id="UP000320876">
    <property type="component" value="Unassembled WGS sequence"/>
</dbReference>
<keyword evidence="3" id="KW-0597">Phosphoprotein</keyword>
<keyword evidence="12" id="KW-1185">Reference proteome</keyword>
<dbReference type="PANTHER" id="PTHR24421">
    <property type="entry name" value="NITRATE/NITRITE SENSOR PROTEIN NARX-RELATED"/>
    <property type="match status" value="1"/>
</dbReference>
<reference evidence="11 12" key="1">
    <citation type="submission" date="2019-06" db="EMBL/GenBank/DDBJ databases">
        <title>Sequencing the genomes of 1000 actinobacteria strains.</title>
        <authorList>
            <person name="Klenk H.-P."/>
        </authorList>
    </citation>
    <scope>NUCLEOTIDE SEQUENCE [LARGE SCALE GENOMIC DNA]</scope>
    <source>
        <strain evidence="11 12">DSM 45679</strain>
    </source>
</reference>
<dbReference type="PANTHER" id="PTHR24421:SF10">
    <property type="entry name" value="NITRATE_NITRITE SENSOR PROTEIN NARQ"/>
    <property type="match status" value="1"/>
</dbReference>
<dbReference type="Gene3D" id="3.30.565.10">
    <property type="entry name" value="Histidine kinase-like ATPase, C-terminal domain"/>
    <property type="match status" value="1"/>
</dbReference>
<feature type="transmembrane region" description="Helical" evidence="9">
    <location>
        <begin position="122"/>
        <end position="151"/>
    </location>
</feature>
<evidence type="ECO:0000256" key="9">
    <source>
        <dbReference type="SAM" id="Phobius"/>
    </source>
</evidence>
<dbReference type="GO" id="GO:0046983">
    <property type="term" value="F:protein dimerization activity"/>
    <property type="evidence" value="ECO:0007669"/>
    <property type="project" value="InterPro"/>
</dbReference>
<feature type="transmembrane region" description="Helical" evidence="9">
    <location>
        <begin position="171"/>
        <end position="195"/>
    </location>
</feature>
<feature type="transmembrane region" description="Helical" evidence="9">
    <location>
        <begin position="62"/>
        <end position="85"/>
    </location>
</feature>
<evidence type="ECO:0000256" key="3">
    <source>
        <dbReference type="ARBA" id="ARBA00022553"/>
    </source>
</evidence>
<protein>
    <recommendedName>
        <fullName evidence="2">histidine kinase</fullName>
        <ecNumber evidence="2">2.7.13.3</ecNumber>
    </recommendedName>
</protein>
<gene>
    <name evidence="11" type="ORF">FB471_5991</name>
</gene>
<dbReference type="AlphaFoldDB" id="A0A542CSN9"/>
<evidence type="ECO:0000256" key="6">
    <source>
        <dbReference type="ARBA" id="ARBA00022777"/>
    </source>
</evidence>
<dbReference type="GO" id="GO:0000155">
    <property type="term" value="F:phosphorelay sensor kinase activity"/>
    <property type="evidence" value="ECO:0007669"/>
    <property type="project" value="InterPro"/>
</dbReference>